<feature type="transmembrane region" description="Helical" evidence="5">
    <location>
        <begin position="123"/>
        <end position="146"/>
    </location>
</feature>
<dbReference type="Pfam" id="PF10320">
    <property type="entry name" value="7TM_GPCR_Srsx"/>
    <property type="match status" value="1"/>
</dbReference>
<reference evidence="7" key="1">
    <citation type="submission" date="2022-11" db="UniProtKB">
        <authorList>
            <consortium name="WormBaseParasite"/>
        </authorList>
    </citation>
    <scope>IDENTIFICATION</scope>
</reference>
<feature type="transmembrane region" description="Helical" evidence="5">
    <location>
        <begin position="20"/>
        <end position="49"/>
    </location>
</feature>
<comment type="subcellular location">
    <subcellularLocation>
        <location evidence="1">Membrane</location>
    </subcellularLocation>
</comment>
<evidence type="ECO:0000256" key="3">
    <source>
        <dbReference type="ARBA" id="ARBA00022989"/>
    </source>
</evidence>
<protein>
    <submittedName>
        <fullName evidence="7">Uncharacterized protein</fullName>
    </submittedName>
</protein>
<dbReference type="WBParaSite" id="Gr19_v10_g4659.t1">
    <property type="protein sequence ID" value="Gr19_v10_g4659.t1"/>
    <property type="gene ID" value="Gr19_v10_g4659"/>
</dbReference>
<organism evidence="6 7">
    <name type="scientific">Globodera rostochiensis</name>
    <name type="common">Golden nematode worm</name>
    <name type="synonym">Heterodera rostochiensis</name>
    <dbReference type="NCBI Taxonomy" id="31243"/>
    <lineage>
        <taxon>Eukaryota</taxon>
        <taxon>Metazoa</taxon>
        <taxon>Ecdysozoa</taxon>
        <taxon>Nematoda</taxon>
        <taxon>Chromadorea</taxon>
        <taxon>Rhabditida</taxon>
        <taxon>Tylenchina</taxon>
        <taxon>Tylenchomorpha</taxon>
        <taxon>Tylenchoidea</taxon>
        <taxon>Heteroderidae</taxon>
        <taxon>Heteroderinae</taxon>
        <taxon>Globodera</taxon>
    </lineage>
</organism>
<evidence type="ECO:0000256" key="1">
    <source>
        <dbReference type="ARBA" id="ARBA00004370"/>
    </source>
</evidence>
<keyword evidence="3 5" id="KW-1133">Transmembrane helix</keyword>
<dbReference type="InterPro" id="IPR047130">
    <property type="entry name" value="7TM_GPCR_Srsx_nematod"/>
</dbReference>
<keyword evidence="4 5" id="KW-0472">Membrane</keyword>
<keyword evidence="6" id="KW-1185">Reference proteome</keyword>
<evidence type="ECO:0000313" key="7">
    <source>
        <dbReference type="WBParaSite" id="Gr19_v10_g4659.t1"/>
    </source>
</evidence>
<evidence type="ECO:0000256" key="5">
    <source>
        <dbReference type="SAM" id="Phobius"/>
    </source>
</evidence>
<dbReference type="GO" id="GO:0004930">
    <property type="term" value="F:G protein-coupled receptor activity"/>
    <property type="evidence" value="ECO:0007669"/>
    <property type="project" value="InterPro"/>
</dbReference>
<feature type="transmembrane region" description="Helical" evidence="5">
    <location>
        <begin position="176"/>
        <end position="198"/>
    </location>
</feature>
<name>A0A914HWG5_GLORO</name>
<dbReference type="SUPFAM" id="SSF81321">
    <property type="entry name" value="Family A G protein-coupled receptor-like"/>
    <property type="match status" value="1"/>
</dbReference>
<dbReference type="InterPro" id="IPR019424">
    <property type="entry name" value="7TM_GPCR_Srsx"/>
</dbReference>
<dbReference type="SMART" id="SM01381">
    <property type="entry name" value="7TM_GPCR_Srsx"/>
    <property type="match status" value="1"/>
</dbReference>
<feature type="transmembrane region" description="Helical" evidence="5">
    <location>
        <begin position="61"/>
        <end position="85"/>
    </location>
</feature>
<dbReference type="PANTHER" id="PTHR23360">
    <property type="entry name" value="G-PROTEIN COUPLED RECEPTORS FAMILY 1 PROFILE DOMAIN-CONTAINING PROTEIN-RELATED"/>
    <property type="match status" value="1"/>
</dbReference>
<dbReference type="AlphaFoldDB" id="A0A914HWG5"/>
<accession>A0A914HWG5</accession>
<dbReference type="Proteomes" id="UP000887572">
    <property type="component" value="Unplaced"/>
</dbReference>
<evidence type="ECO:0000256" key="2">
    <source>
        <dbReference type="ARBA" id="ARBA00022692"/>
    </source>
</evidence>
<dbReference type="Gene3D" id="1.20.1070.10">
    <property type="entry name" value="Rhodopsin 7-helix transmembrane proteins"/>
    <property type="match status" value="1"/>
</dbReference>
<evidence type="ECO:0000313" key="6">
    <source>
        <dbReference type="Proteomes" id="UP000887572"/>
    </source>
</evidence>
<feature type="transmembrane region" description="Helical" evidence="5">
    <location>
        <begin position="247"/>
        <end position="270"/>
    </location>
</feature>
<proteinExistence type="predicted"/>
<feature type="transmembrane region" description="Helical" evidence="5">
    <location>
        <begin position="210"/>
        <end position="235"/>
    </location>
</feature>
<dbReference type="GO" id="GO:0016020">
    <property type="term" value="C:membrane"/>
    <property type="evidence" value="ECO:0007669"/>
    <property type="project" value="UniProtKB-SubCell"/>
</dbReference>
<keyword evidence="2 5" id="KW-0812">Transmembrane</keyword>
<evidence type="ECO:0000256" key="4">
    <source>
        <dbReference type="ARBA" id="ARBA00023136"/>
    </source>
</evidence>
<sequence>MVYNASADLWYQYFNASGPQIWILIILFGVRSIWATIGILFNISLIYVTCCSKSLHGICNVLIALESLFGTTMDATFYYCFPIIIVPGVVMGNCAQLAMVLTGLDRLIAVLFPLWYKTRKGQRYFLFVALMLVVYSIYQFAISYIAYQTISDIMMSCSTTEKTTGNLAALMNANGYTLSAILMTFYGLLCFLVFKLSATAKNFNNESKKLVKAMVFIIAFNLFGVFIKCFVQFLFQFVVVDVFFKNYYGIAFSFVTIAVYSANAPVLYVISSEYRARFNKHFKWLPSLFIQKQTQHVGISTIVLKPNNYSVRLRNAGGPNFAPSGDATARTIGRAQWTRTIRRTMNAHDWMRTIGRAQWTRTIRRTMNAHDWMLTIGRARWTRTIGRARLDAHDGRARWTRWRLSHLNARHSSCK</sequence>
<dbReference type="InterPro" id="IPR000276">
    <property type="entry name" value="GPCR_Rhodpsn"/>
</dbReference>